<evidence type="ECO:0000256" key="2">
    <source>
        <dbReference type="ARBA" id="ARBA00007400"/>
    </source>
</evidence>
<feature type="transmembrane region" description="Helical" evidence="3">
    <location>
        <begin position="7"/>
        <end position="24"/>
    </location>
</feature>
<evidence type="ECO:0000256" key="3">
    <source>
        <dbReference type="SAM" id="Phobius"/>
    </source>
</evidence>
<dbReference type="Pfam" id="PF01757">
    <property type="entry name" value="Acyl_transf_3"/>
    <property type="match status" value="1"/>
</dbReference>
<proteinExistence type="inferred from homology"/>
<evidence type="ECO:0000256" key="1">
    <source>
        <dbReference type="ARBA" id="ARBA00004370"/>
    </source>
</evidence>
<evidence type="ECO:0000313" key="5">
    <source>
        <dbReference type="EMBL" id="GAA3729266.1"/>
    </source>
</evidence>
<feature type="transmembrane region" description="Helical" evidence="3">
    <location>
        <begin position="30"/>
        <end position="50"/>
    </location>
</feature>
<organism evidence="5 6">
    <name type="scientific">Salinicoccus jeotgali</name>
    <dbReference type="NCBI Taxonomy" id="381634"/>
    <lineage>
        <taxon>Bacteria</taxon>
        <taxon>Bacillati</taxon>
        <taxon>Bacillota</taxon>
        <taxon>Bacilli</taxon>
        <taxon>Bacillales</taxon>
        <taxon>Staphylococcaceae</taxon>
        <taxon>Salinicoccus</taxon>
    </lineage>
</organism>
<dbReference type="Proteomes" id="UP001500920">
    <property type="component" value="Unassembled WGS sequence"/>
</dbReference>
<dbReference type="InterPro" id="IPR002656">
    <property type="entry name" value="Acyl_transf_3_dom"/>
</dbReference>
<keyword evidence="3" id="KW-0812">Transmembrane</keyword>
<feature type="transmembrane region" description="Helical" evidence="3">
    <location>
        <begin position="119"/>
        <end position="139"/>
    </location>
</feature>
<reference evidence="6" key="1">
    <citation type="journal article" date="2019" name="Int. J. Syst. Evol. Microbiol.">
        <title>The Global Catalogue of Microorganisms (GCM) 10K type strain sequencing project: providing services to taxonomists for standard genome sequencing and annotation.</title>
        <authorList>
            <consortium name="The Broad Institute Genomics Platform"/>
            <consortium name="The Broad Institute Genome Sequencing Center for Infectious Disease"/>
            <person name="Wu L."/>
            <person name="Ma J."/>
        </authorList>
    </citation>
    <scope>NUCLEOTIDE SEQUENCE [LARGE SCALE GENOMIC DNA]</scope>
    <source>
        <strain evidence="6">JCM 16981</strain>
    </source>
</reference>
<comment type="subcellular location">
    <subcellularLocation>
        <location evidence="1">Membrane</location>
    </subcellularLocation>
</comment>
<evidence type="ECO:0000259" key="4">
    <source>
        <dbReference type="Pfam" id="PF01757"/>
    </source>
</evidence>
<sequence>MIFVGWLIYFSLGFYIGNYYEAFISNIKKFTIPIILLFTFATIFMIYNYYSGAISIVESKRADIPFYCTSIILLFFLVSSYINYLPKFILFISNYSFSIYLTHYFFVHRLGQLSDSPETNIIFTFILTVTLSLLTAQIFNAFRWGKFIVGGVGKLKYEEVVGRNY</sequence>
<feature type="transmembrane region" description="Helical" evidence="3">
    <location>
        <begin position="62"/>
        <end position="82"/>
    </location>
</feature>
<comment type="similarity">
    <text evidence="2">Belongs to the acyltransferase 3 family.</text>
</comment>
<keyword evidence="3" id="KW-0472">Membrane</keyword>
<accession>A0ABP7F489</accession>
<name>A0ABP7F489_9STAP</name>
<feature type="transmembrane region" description="Helical" evidence="3">
    <location>
        <begin position="88"/>
        <end position="107"/>
    </location>
</feature>
<protein>
    <recommendedName>
        <fullName evidence="4">Acyltransferase 3 domain-containing protein</fullName>
    </recommendedName>
</protein>
<keyword evidence="6" id="KW-1185">Reference proteome</keyword>
<comment type="caution">
    <text evidence="5">The sequence shown here is derived from an EMBL/GenBank/DDBJ whole genome shotgun (WGS) entry which is preliminary data.</text>
</comment>
<dbReference type="EMBL" id="BAABCK010000061">
    <property type="protein sequence ID" value="GAA3729266.1"/>
    <property type="molecule type" value="Genomic_DNA"/>
</dbReference>
<gene>
    <name evidence="5" type="ORF">GCM10022378_17360</name>
</gene>
<feature type="domain" description="Acyltransferase 3" evidence="4">
    <location>
        <begin position="5"/>
        <end position="134"/>
    </location>
</feature>
<keyword evidence="3" id="KW-1133">Transmembrane helix</keyword>
<evidence type="ECO:0000313" key="6">
    <source>
        <dbReference type="Proteomes" id="UP001500920"/>
    </source>
</evidence>